<reference evidence="1 2" key="1">
    <citation type="submission" date="2020-11" db="EMBL/GenBank/DDBJ databases">
        <title>The genome sequence of Erythrobacter sp. 6D36.</title>
        <authorList>
            <person name="Liu Y."/>
        </authorList>
    </citation>
    <scope>NUCLEOTIDE SEQUENCE [LARGE SCALE GENOMIC DNA]</scope>
    <source>
        <strain evidence="1 2">6D36</strain>
    </source>
</reference>
<keyword evidence="2" id="KW-1185">Reference proteome</keyword>
<evidence type="ECO:0000313" key="2">
    <source>
        <dbReference type="Proteomes" id="UP000594459"/>
    </source>
</evidence>
<evidence type="ECO:0008006" key="3">
    <source>
        <dbReference type="Google" id="ProtNLM"/>
    </source>
</evidence>
<dbReference type="KEGG" id="qso:IRL76_05185"/>
<protein>
    <recommendedName>
        <fullName evidence="3">Carotenoid 1,2-hydratase</fullName>
    </recommendedName>
</protein>
<sequence>MVLTRGDEYPIHQTPEPIAYSGTDRNFYDRYFFNGYAPDGSGFFAIALGVYPHLDVIDAHFNFIRDGVQHCIHASAELHMERMAMAVGPISIEVLEPLNKLRIRLEPFEGMAADVTFTGRAFPIEEPRFTHRIGPRAFMDYTRMTQNGRYEGWIEVDGNRRDLAPDTMGTRDRSWGVRPVGARDPQPMPGHTFPGFFWQWTPVNFPQGSLFFHVNNDEHGEAWNTRAAWADEGAEAAQLSEGHGSMRTRLHQGTRWPAGGTLSLAVRGAPEQVSFEPLGRFQMRGLGYTHPEWGHGHYRGPLVVEREDIHLEDLDPLLPENLHVQMPVRVEAGDGTVGIGVFEQLIMGPFSPLGLTQFLDGAT</sequence>
<evidence type="ECO:0000313" key="1">
    <source>
        <dbReference type="EMBL" id="QPC99931.1"/>
    </source>
</evidence>
<name>A0A7S8IWE8_9SPHN</name>
<organism evidence="1 2">
    <name type="scientific">Qipengyuania soli</name>
    <dbReference type="NCBI Taxonomy" id="2782568"/>
    <lineage>
        <taxon>Bacteria</taxon>
        <taxon>Pseudomonadati</taxon>
        <taxon>Pseudomonadota</taxon>
        <taxon>Alphaproteobacteria</taxon>
        <taxon>Sphingomonadales</taxon>
        <taxon>Erythrobacteraceae</taxon>
        <taxon>Qipengyuania</taxon>
    </lineage>
</organism>
<dbReference type="RefSeq" id="WP_200983726.1">
    <property type="nucleotide sequence ID" value="NZ_CP064654.1"/>
</dbReference>
<gene>
    <name evidence="1" type="ORF">IRL76_05185</name>
</gene>
<dbReference type="AlphaFoldDB" id="A0A7S8IWE8"/>
<proteinExistence type="predicted"/>
<accession>A0A7S8IWE8</accession>
<dbReference type="EMBL" id="CP064654">
    <property type="protein sequence ID" value="QPC99931.1"/>
    <property type="molecule type" value="Genomic_DNA"/>
</dbReference>
<dbReference type="Proteomes" id="UP000594459">
    <property type="component" value="Chromosome"/>
</dbReference>